<dbReference type="EMBL" id="AHHD01000787">
    <property type="protein sequence ID" value="EKG09072.1"/>
    <property type="molecule type" value="Genomic_DNA"/>
</dbReference>
<evidence type="ECO:0000313" key="2">
    <source>
        <dbReference type="Proteomes" id="UP000007129"/>
    </source>
</evidence>
<reference evidence="1 2" key="1">
    <citation type="journal article" date="2012" name="BMC Genomics">
        <title>Tools to kill: Genome of one of the most destructive plant pathogenic fungi Macrophomina phaseolina.</title>
        <authorList>
            <person name="Islam M.S."/>
            <person name="Haque M.S."/>
            <person name="Islam M.M."/>
            <person name="Emdad E.M."/>
            <person name="Halim A."/>
            <person name="Hossen Q.M.M."/>
            <person name="Hossain M.Z."/>
            <person name="Ahmed B."/>
            <person name="Rahim S."/>
            <person name="Rahman M.S."/>
            <person name="Alam M.M."/>
            <person name="Hou S."/>
            <person name="Wan X."/>
            <person name="Saito J.A."/>
            <person name="Alam M."/>
        </authorList>
    </citation>
    <scope>NUCLEOTIDE SEQUENCE [LARGE SCALE GENOMIC DNA]</scope>
    <source>
        <strain evidence="1 2">MS6</strain>
    </source>
</reference>
<organism evidence="1 2">
    <name type="scientific">Macrophomina phaseolina (strain MS6)</name>
    <name type="common">Charcoal rot fungus</name>
    <dbReference type="NCBI Taxonomy" id="1126212"/>
    <lineage>
        <taxon>Eukaryota</taxon>
        <taxon>Fungi</taxon>
        <taxon>Dikarya</taxon>
        <taxon>Ascomycota</taxon>
        <taxon>Pezizomycotina</taxon>
        <taxon>Dothideomycetes</taxon>
        <taxon>Dothideomycetes incertae sedis</taxon>
        <taxon>Botryosphaeriales</taxon>
        <taxon>Botryosphaeriaceae</taxon>
        <taxon>Macrophomina</taxon>
    </lineage>
</organism>
<proteinExistence type="predicted"/>
<dbReference type="Proteomes" id="UP000007129">
    <property type="component" value="Unassembled WGS sequence"/>
</dbReference>
<feature type="non-terminal residue" evidence="1">
    <location>
        <position position="89"/>
    </location>
</feature>
<dbReference type="InParanoid" id="K2R845"/>
<dbReference type="HOGENOM" id="CLU_2460764_0_0_1"/>
<name>K2R845_MACPH</name>
<protein>
    <submittedName>
        <fullName evidence="1">Uncharacterized protein</fullName>
    </submittedName>
</protein>
<dbReference type="VEuPathDB" id="FungiDB:MPH_13940"/>
<gene>
    <name evidence="1" type="ORF">MPH_13940</name>
</gene>
<comment type="caution">
    <text evidence="1">The sequence shown here is derived from an EMBL/GenBank/DDBJ whole genome shotgun (WGS) entry which is preliminary data.</text>
</comment>
<accession>K2R845</accession>
<sequence>MTKYDLTKRLTPSRSSFHHPFNAIGNLEGTLLSMSVSKALLVVRAISSISQQSLPQLDLRSGLLLITDTFSTFFGTSRGMAKTKGHKDF</sequence>
<dbReference type="AlphaFoldDB" id="K2R845"/>
<evidence type="ECO:0000313" key="1">
    <source>
        <dbReference type="EMBL" id="EKG09072.1"/>
    </source>
</evidence>